<dbReference type="PROSITE" id="PS51320">
    <property type="entry name" value="TIFY"/>
    <property type="match status" value="1"/>
</dbReference>
<dbReference type="GO" id="GO:0005634">
    <property type="term" value="C:nucleus"/>
    <property type="evidence" value="ECO:0007669"/>
    <property type="project" value="UniProtKB-SubCell"/>
</dbReference>
<dbReference type="GO" id="GO:2000022">
    <property type="term" value="P:regulation of jasmonic acid mediated signaling pathway"/>
    <property type="evidence" value="ECO:0007669"/>
    <property type="project" value="UniProtKB-UniRule"/>
</dbReference>
<reference evidence="5" key="1">
    <citation type="submission" date="2019-09" db="EMBL/GenBank/DDBJ databases">
        <title>Draft genome information of white flower Hibiscus syriacus.</title>
        <authorList>
            <person name="Kim Y.-M."/>
        </authorList>
    </citation>
    <scope>NUCLEOTIDE SEQUENCE [LARGE SCALE GENOMIC DNA]</scope>
    <source>
        <strain evidence="5">YM2019G1</strain>
    </source>
</reference>
<dbReference type="Pfam" id="PF09425">
    <property type="entry name" value="Jas_motif"/>
    <property type="match status" value="1"/>
</dbReference>
<evidence type="ECO:0000256" key="2">
    <source>
        <dbReference type="RuleBase" id="RU369065"/>
    </source>
</evidence>
<organism evidence="5 6">
    <name type="scientific">Hibiscus syriacus</name>
    <name type="common">Rose of Sharon</name>
    <dbReference type="NCBI Taxonomy" id="106335"/>
    <lineage>
        <taxon>Eukaryota</taxon>
        <taxon>Viridiplantae</taxon>
        <taxon>Streptophyta</taxon>
        <taxon>Embryophyta</taxon>
        <taxon>Tracheophyta</taxon>
        <taxon>Spermatophyta</taxon>
        <taxon>Magnoliopsida</taxon>
        <taxon>eudicotyledons</taxon>
        <taxon>Gunneridae</taxon>
        <taxon>Pentapetalae</taxon>
        <taxon>rosids</taxon>
        <taxon>malvids</taxon>
        <taxon>Malvales</taxon>
        <taxon>Malvaceae</taxon>
        <taxon>Malvoideae</taxon>
        <taxon>Hibiscus</taxon>
    </lineage>
</organism>
<dbReference type="SMART" id="SM00979">
    <property type="entry name" value="TIFY"/>
    <property type="match status" value="1"/>
</dbReference>
<keyword evidence="6" id="KW-1185">Reference proteome</keyword>
<dbReference type="Proteomes" id="UP000436088">
    <property type="component" value="Unassembled WGS sequence"/>
</dbReference>
<comment type="similarity">
    <text evidence="1 2">Belongs to the TIFY/JAZ family.</text>
</comment>
<gene>
    <name evidence="5" type="ORF">F3Y22_tig00112253pilonHSYRG00163</name>
</gene>
<keyword evidence="2" id="KW-0539">Nucleus</keyword>
<dbReference type="AlphaFoldDB" id="A0A6A2X368"/>
<comment type="subcellular location">
    <subcellularLocation>
        <location evidence="2">Nucleus</location>
    </subcellularLocation>
</comment>
<evidence type="ECO:0000259" key="4">
    <source>
        <dbReference type="PROSITE" id="PS51320"/>
    </source>
</evidence>
<feature type="region of interest" description="Disordered" evidence="3">
    <location>
        <begin position="246"/>
        <end position="284"/>
    </location>
</feature>
<feature type="region of interest" description="Disordered" evidence="3">
    <location>
        <begin position="174"/>
        <end position="233"/>
    </location>
</feature>
<sequence>MSVSPDLGQKTAPEKASFSQICSLLSWYLKEKGSFGDLTLGMTSTLKLMGIDLKNSMMHRRVIYGYGYVAGAPEVVRPTMSLFPMDQVTSGNVGGPRSLKSMDLFPQQAGFSLPDNAPKRVDPIVNSWNKCDAMEPRTAPMTIFYGGQVMVFNDLPAEKAKEIMLLATKCSSGNNSNLNPETNITSSLSGSPKESGIGVLPTSNVVPNHRNNVKSQETVQPAQQRPVAGDLPIARRASLHRFLEKRKDRITSKGPYQPSNSAVGSQPKPRNSKPWLGLAVEQLQ</sequence>
<comment type="caution">
    <text evidence="5">The sequence shown here is derived from an EMBL/GenBank/DDBJ whole genome shotgun (WGS) entry which is preliminary data.</text>
</comment>
<evidence type="ECO:0000256" key="1">
    <source>
        <dbReference type="ARBA" id="ARBA00008614"/>
    </source>
</evidence>
<comment type="domain">
    <text evidence="2">The jas domain is required for interaction with COI1.</text>
</comment>
<dbReference type="GO" id="GO:0016829">
    <property type="term" value="F:lyase activity"/>
    <property type="evidence" value="ECO:0007669"/>
    <property type="project" value="UniProtKB-KW"/>
</dbReference>
<dbReference type="InterPro" id="IPR040390">
    <property type="entry name" value="TIFY/JAZ"/>
</dbReference>
<dbReference type="PANTHER" id="PTHR33077">
    <property type="entry name" value="PROTEIN TIFY 4A-RELATED-RELATED"/>
    <property type="match status" value="1"/>
</dbReference>
<dbReference type="PANTHER" id="PTHR33077:SF140">
    <property type="entry name" value="PROTEIN TIFY 10B"/>
    <property type="match status" value="1"/>
</dbReference>
<protein>
    <recommendedName>
        <fullName evidence="2">Protein TIFY</fullName>
    </recommendedName>
    <alternativeName>
        <fullName evidence="2">Jasmonate ZIM domain-containing protein</fullName>
    </alternativeName>
</protein>
<dbReference type="GO" id="GO:0009611">
    <property type="term" value="P:response to wounding"/>
    <property type="evidence" value="ECO:0007669"/>
    <property type="project" value="UniProtKB-UniRule"/>
</dbReference>
<keyword evidence="2" id="KW-1184">Jasmonic acid signaling pathway</keyword>
<dbReference type="EMBL" id="VEPZ02001532">
    <property type="protein sequence ID" value="KAE8669178.1"/>
    <property type="molecule type" value="Genomic_DNA"/>
</dbReference>
<proteinExistence type="inferred from homology"/>
<dbReference type="Pfam" id="PF06200">
    <property type="entry name" value="tify"/>
    <property type="match status" value="1"/>
</dbReference>
<evidence type="ECO:0000313" key="5">
    <source>
        <dbReference type="EMBL" id="KAE8669178.1"/>
    </source>
</evidence>
<feature type="domain" description="Tify" evidence="4">
    <location>
        <begin position="134"/>
        <end position="169"/>
    </location>
</feature>
<name>A0A6A2X368_HIBSY</name>
<accession>A0A6A2X368</accession>
<feature type="compositionally biased region" description="Polar residues" evidence="3">
    <location>
        <begin position="201"/>
        <end position="223"/>
    </location>
</feature>
<dbReference type="InterPro" id="IPR010399">
    <property type="entry name" value="Tify_dom"/>
</dbReference>
<evidence type="ECO:0000313" key="6">
    <source>
        <dbReference type="Proteomes" id="UP000436088"/>
    </source>
</evidence>
<dbReference type="InterPro" id="IPR018467">
    <property type="entry name" value="CCT_CS"/>
</dbReference>
<comment type="function">
    <text evidence="2">Repressor of jasmonate responses.</text>
</comment>
<dbReference type="GO" id="GO:0031347">
    <property type="term" value="P:regulation of defense response"/>
    <property type="evidence" value="ECO:0007669"/>
    <property type="project" value="UniProtKB-UniRule"/>
</dbReference>
<feature type="compositionally biased region" description="Polar residues" evidence="3">
    <location>
        <begin position="174"/>
        <end position="192"/>
    </location>
</feature>
<evidence type="ECO:0000256" key="3">
    <source>
        <dbReference type="SAM" id="MobiDB-lite"/>
    </source>
</evidence>